<reference evidence="1" key="1">
    <citation type="submission" date="2021-02" db="EMBL/GenBank/DDBJ databases">
        <authorList>
            <person name="Nowell W R."/>
        </authorList>
    </citation>
    <scope>NUCLEOTIDE SEQUENCE</scope>
</reference>
<dbReference type="EMBL" id="CAJNOE010000344">
    <property type="protein sequence ID" value="CAF1162733.1"/>
    <property type="molecule type" value="Genomic_DNA"/>
</dbReference>
<gene>
    <name evidence="1" type="ORF">IZO911_LOCUS26424</name>
</gene>
<accession>A0A814TII4</accession>
<dbReference type="SUPFAM" id="SSF101898">
    <property type="entry name" value="NHL repeat"/>
    <property type="match status" value="1"/>
</dbReference>
<evidence type="ECO:0000313" key="2">
    <source>
        <dbReference type="Proteomes" id="UP000663860"/>
    </source>
</evidence>
<dbReference type="AlphaFoldDB" id="A0A814TII4"/>
<dbReference type="Gene3D" id="2.120.10.30">
    <property type="entry name" value="TolB, C-terminal domain"/>
    <property type="match status" value="2"/>
</dbReference>
<organism evidence="1 2">
    <name type="scientific">Adineta steineri</name>
    <dbReference type="NCBI Taxonomy" id="433720"/>
    <lineage>
        <taxon>Eukaryota</taxon>
        <taxon>Metazoa</taxon>
        <taxon>Spiralia</taxon>
        <taxon>Gnathifera</taxon>
        <taxon>Rotifera</taxon>
        <taxon>Eurotatoria</taxon>
        <taxon>Bdelloidea</taxon>
        <taxon>Adinetida</taxon>
        <taxon>Adinetidae</taxon>
        <taxon>Adineta</taxon>
    </lineage>
</organism>
<proteinExistence type="predicted"/>
<dbReference type="CDD" id="cd05819">
    <property type="entry name" value="NHL"/>
    <property type="match status" value="1"/>
</dbReference>
<dbReference type="InterPro" id="IPR011042">
    <property type="entry name" value="6-blade_b-propeller_TolB-like"/>
</dbReference>
<dbReference type="Proteomes" id="UP000663860">
    <property type="component" value="Unassembled WGS sequence"/>
</dbReference>
<sequence length="353" mass="39134">MRCSVKTFQLTVNLVANVKYILVVTTRSPDATGSFSIIMSGTANTSVKRIALSFNQPKFCPTADWNPFGITFANKTTVGIGPGALFINTNNTIYTVNWQNRGVLVWINNSINPNKIISTNSSDPQSIFVTNNGDIYYDNGYLNGRVDKWISNTNTFVNVMNVKSSCYGLFIDINDTLYCSMSWNHVVVKRWLNDSEMISTTAAGTGISGFDSNELYYPMGIFVDINFDLYVADCFNRRIQLFKSGESNGIAIVGKESSNNIIELSCPSGIVLDADKYLFIVDSGNARIIRSGTNDIRCIIGCGGKGSQSHQLSRAISLSFDSYGNIFILDQFNQRIQKFDFLLNSCGKFKIIE</sequence>
<evidence type="ECO:0000313" key="1">
    <source>
        <dbReference type="EMBL" id="CAF1162733.1"/>
    </source>
</evidence>
<dbReference type="Gene3D" id="2.40.10.500">
    <property type="match status" value="1"/>
</dbReference>
<comment type="caution">
    <text evidence="1">The sequence shown here is derived from an EMBL/GenBank/DDBJ whole genome shotgun (WGS) entry which is preliminary data.</text>
</comment>
<evidence type="ECO:0008006" key="3">
    <source>
        <dbReference type="Google" id="ProtNLM"/>
    </source>
</evidence>
<name>A0A814TII4_9BILA</name>
<protein>
    <recommendedName>
        <fullName evidence="3">NHL repeat containing protein-like protein</fullName>
    </recommendedName>
</protein>